<gene>
    <name evidence="2" type="ORF">MUN80_10315</name>
</gene>
<dbReference type="NCBIfam" id="TIGR04183">
    <property type="entry name" value="Por_Secre_tail"/>
    <property type="match status" value="1"/>
</dbReference>
<sequence length="70" mass="7495">MVWPNPARSGVRVAGAVPGQLVQVLDAQGRVVLQQTVQNDAPLELTLPAELARGLYLVRCGGQSSRLMLE</sequence>
<name>A0ABY4FG54_9BACT</name>
<evidence type="ECO:0000259" key="1">
    <source>
        <dbReference type="Pfam" id="PF18962"/>
    </source>
</evidence>
<dbReference type="EMBL" id="CP095049">
    <property type="protein sequence ID" value="UOQ55675.1"/>
    <property type="molecule type" value="Genomic_DNA"/>
</dbReference>
<dbReference type="RefSeq" id="WP_244724873.1">
    <property type="nucleotide sequence ID" value="NZ_CP095049.1"/>
</dbReference>
<organism evidence="2 3">
    <name type="scientific">Hymenobacter cellulosivorans</name>
    <dbReference type="NCBI Taxonomy" id="2932249"/>
    <lineage>
        <taxon>Bacteria</taxon>
        <taxon>Pseudomonadati</taxon>
        <taxon>Bacteroidota</taxon>
        <taxon>Cytophagia</taxon>
        <taxon>Cytophagales</taxon>
        <taxon>Hymenobacteraceae</taxon>
        <taxon>Hymenobacter</taxon>
    </lineage>
</organism>
<dbReference type="Pfam" id="PF18962">
    <property type="entry name" value="Por_Secre_tail"/>
    <property type="match status" value="1"/>
</dbReference>
<evidence type="ECO:0000313" key="3">
    <source>
        <dbReference type="Proteomes" id="UP000831785"/>
    </source>
</evidence>
<feature type="domain" description="Secretion system C-terminal sorting" evidence="1">
    <location>
        <begin position="2"/>
        <end position="64"/>
    </location>
</feature>
<accession>A0ABY4FG54</accession>
<keyword evidence="3" id="KW-1185">Reference proteome</keyword>
<evidence type="ECO:0000313" key="2">
    <source>
        <dbReference type="EMBL" id="UOQ55675.1"/>
    </source>
</evidence>
<dbReference type="InterPro" id="IPR026444">
    <property type="entry name" value="Secre_tail"/>
</dbReference>
<reference evidence="2 3" key="1">
    <citation type="submission" date="2022-04" db="EMBL/GenBank/DDBJ databases">
        <title>Hymenobacter sp. isolated from the air.</title>
        <authorList>
            <person name="Won M."/>
            <person name="Lee C.-M."/>
            <person name="Woen H.-Y."/>
            <person name="Kwon S.-W."/>
        </authorList>
    </citation>
    <scope>NUCLEOTIDE SEQUENCE [LARGE SCALE GENOMIC DNA]</scope>
    <source>
        <strain evidence="3">5116 S-27</strain>
    </source>
</reference>
<protein>
    <submittedName>
        <fullName evidence="2">T9SS type A sorting domain-containing protein</fullName>
    </submittedName>
</protein>
<dbReference type="Proteomes" id="UP000831785">
    <property type="component" value="Chromosome"/>
</dbReference>
<proteinExistence type="predicted"/>